<protein>
    <submittedName>
        <fullName evidence="2">Transglutaminase superfamily protein</fullName>
    </submittedName>
</protein>
<accession>A0A3D9KEG6</accession>
<dbReference type="Gene3D" id="3.10.620.30">
    <property type="match status" value="1"/>
</dbReference>
<keyword evidence="3" id="KW-1185">Reference proteome</keyword>
<evidence type="ECO:0000313" key="3">
    <source>
        <dbReference type="Proteomes" id="UP000256977"/>
    </source>
</evidence>
<reference evidence="2 3" key="1">
    <citation type="submission" date="2018-07" db="EMBL/GenBank/DDBJ databases">
        <title>Genomic Encyclopedia of Type Strains, Phase III (KMG-III): the genomes of soil and plant-associated and newly described type strains.</title>
        <authorList>
            <person name="Whitman W."/>
        </authorList>
    </citation>
    <scope>NUCLEOTIDE SEQUENCE [LARGE SCALE GENOMIC DNA]</scope>
    <source>
        <strain evidence="2 3">CECT 7287</strain>
    </source>
</reference>
<dbReference type="Proteomes" id="UP000256977">
    <property type="component" value="Unassembled WGS sequence"/>
</dbReference>
<evidence type="ECO:0000313" key="2">
    <source>
        <dbReference type="EMBL" id="RED84207.1"/>
    </source>
</evidence>
<dbReference type="PANTHER" id="PTHR33490">
    <property type="entry name" value="BLR5614 PROTEIN-RELATED"/>
    <property type="match status" value="1"/>
</dbReference>
<dbReference type="RefSeq" id="WP_116060370.1">
    <property type="nucleotide sequence ID" value="NZ_QRDZ01000006.1"/>
</dbReference>
<sequence>MNAYLKETELLNYSHPTIQQLVHSRKWDRLPMKERILGIYNYVRDDVLFGYNRADDIPASEVLRDGYGQCNTKGVLFMALLRAVGVSCRMHGFTIDKKLQKGAMRGWYYRMSPREIVHSWVEVRYEDKWLNIEGFILDIPYLTKLQQKFGQCTGSFCGYGVATDNFQNPAVYWNESDTYVQKEGIVRDFGIYDSPDAFFFVHQQALSPLRKTIFRGVVRHLMNRNVSRIRRG</sequence>
<dbReference type="EMBL" id="QRDZ01000006">
    <property type="protein sequence ID" value="RED84207.1"/>
    <property type="molecule type" value="Genomic_DNA"/>
</dbReference>
<dbReference type="Pfam" id="PF01841">
    <property type="entry name" value="Transglut_core"/>
    <property type="match status" value="1"/>
</dbReference>
<feature type="domain" description="Transglutaminase-like" evidence="1">
    <location>
        <begin position="32"/>
        <end position="132"/>
    </location>
</feature>
<name>A0A3D9KEG6_9BACL</name>
<evidence type="ECO:0000259" key="1">
    <source>
        <dbReference type="Pfam" id="PF01841"/>
    </source>
</evidence>
<proteinExistence type="predicted"/>
<dbReference type="InterPro" id="IPR002931">
    <property type="entry name" value="Transglutaminase-like"/>
</dbReference>
<gene>
    <name evidence="2" type="ORF">DFP98_10678</name>
</gene>
<dbReference type="PANTHER" id="PTHR33490:SF3">
    <property type="entry name" value="CONSERVED INTEGRAL MEMBRANE PROTEIN"/>
    <property type="match status" value="1"/>
</dbReference>
<dbReference type="InterPro" id="IPR038765">
    <property type="entry name" value="Papain-like_cys_pep_sf"/>
</dbReference>
<comment type="caution">
    <text evidence="2">The sequence shown here is derived from an EMBL/GenBank/DDBJ whole genome shotgun (WGS) entry which is preliminary data.</text>
</comment>
<dbReference type="AlphaFoldDB" id="A0A3D9KEG6"/>
<organism evidence="2 3">
    <name type="scientific">Cohnella phaseoli</name>
    <dbReference type="NCBI Taxonomy" id="456490"/>
    <lineage>
        <taxon>Bacteria</taxon>
        <taxon>Bacillati</taxon>
        <taxon>Bacillota</taxon>
        <taxon>Bacilli</taxon>
        <taxon>Bacillales</taxon>
        <taxon>Paenibacillaceae</taxon>
        <taxon>Cohnella</taxon>
    </lineage>
</organism>
<dbReference type="OrthoDB" id="9804872at2"/>
<dbReference type="SUPFAM" id="SSF54001">
    <property type="entry name" value="Cysteine proteinases"/>
    <property type="match status" value="1"/>
</dbReference>